<dbReference type="HOGENOM" id="CLU_1001304_0_0_1"/>
<reference evidence="3" key="1">
    <citation type="submission" date="2010-07" db="EMBL/GenBank/DDBJ databases">
        <title>The genome sequence of Gaeumannomyces graminis var. tritici strain R3-111a-1.</title>
        <authorList>
            <consortium name="The Broad Institute Genome Sequencing Platform"/>
            <person name="Ma L.-J."/>
            <person name="Dead R."/>
            <person name="Young S."/>
            <person name="Zeng Q."/>
            <person name="Koehrsen M."/>
            <person name="Alvarado L."/>
            <person name="Berlin A."/>
            <person name="Chapman S.B."/>
            <person name="Chen Z."/>
            <person name="Freedman E."/>
            <person name="Gellesch M."/>
            <person name="Goldberg J."/>
            <person name="Griggs A."/>
            <person name="Gujja S."/>
            <person name="Heilman E.R."/>
            <person name="Heiman D."/>
            <person name="Hepburn T."/>
            <person name="Howarth C."/>
            <person name="Jen D."/>
            <person name="Larson L."/>
            <person name="Mehta T."/>
            <person name="Neiman D."/>
            <person name="Pearson M."/>
            <person name="Roberts A."/>
            <person name="Saif S."/>
            <person name="Shea T."/>
            <person name="Shenoy N."/>
            <person name="Sisk P."/>
            <person name="Stolte C."/>
            <person name="Sykes S."/>
            <person name="Walk T."/>
            <person name="White J."/>
            <person name="Yandava C."/>
            <person name="Haas B."/>
            <person name="Nusbaum C."/>
            <person name="Birren B."/>
        </authorList>
    </citation>
    <scope>NUCLEOTIDE SEQUENCE [LARGE SCALE GENOMIC DNA]</scope>
    <source>
        <strain evidence="3">R3-111a-1</strain>
    </source>
</reference>
<accession>J3PAK0</accession>
<organism evidence="1">
    <name type="scientific">Gaeumannomyces tritici (strain R3-111a-1)</name>
    <name type="common">Wheat and barley take-all root rot fungus</name>
    <name type="synonym">Gaeumannomyces graminis var. tritici</name>
    <dbReference type="NCBI Taxonomy" id="644352"/>
    <lineage>
        <taxon>Eukaryota</taxon>
        <taxon>Fungi</taxon>
        <taxon>Dikarya</taxon>
        <taxon>Ascomycota</taxon>
        <taxon>Pezizomycotina</taxon>
        <taxon>Sordariomycetes</taxon>
        <taxon>Sordariomycetidae</taxon>
        <taxon>Magnaporthales</taxon>
        <taxon>Magnaporthaceae</taxon>
        <taxon>Gaeumannomyces</taxon>
    </lineage>
</organism>
<dbReference type="EnsemblFungi" id="EJT71266">
    <property type="protein sequence ID" value="EJT71266"/>
    <property type="gene ID" value="GGTG_10525"/>
</dbReference>
<reference evidence="2" key="4">
    <citation type="journal article" date="2015" name="G3 (Bethesda)">
        <title>Genome sequences of three phytopathogenic species of the Magnaporthaceae family of fungi.</title>
        <authorList>
            <person name="Okagaki L.H."/>
            <person name="Nunes C.C."/>
            <person name="Sailsbery J."/>
            <person name="Clay B."/>
            <person name="Brown D."/>
            <person name="John T."/>
            <person name="Oh Y."/>
            <person name="Young N."/>
            <person name="Fitzgerald M."/>
            <person name="Haas B.J."/>
            <person name="Zeng Q."/>
            <person name="Young S."/>
            <person name="Adiconis X."/>
            <person name="Fan L."/>
            <person name="Levin J.Z."/>
            <person name="Mitchell T.K."/>
            <person name="Okubara P.A."/>
            <person name="Farman M.L."/>
            <person name="Kohn L.M."/>
            <person name="Birren B."/>
            <person name="Ma L.-J."/>
            <person name="Dean R.A."/>
        </authorList>
    </citation>
    <scope>NUCLEOTIDE SEQUENCE</scope>
    <source>
        <strain evidence="2">R3-111a-1</strain>
    </source>
</reference>
<dbReference type="AlphaFoldDB" id="J3PAK0"/>
<evidence type="ECO:0000313" key="2">
    <source>
        <dbReference type="EnsemblFungi" id="EJT71266"/>
    </source>
</evidence>
<reference evidence="1" key="3">
    <citation type="submission" date="2010-09" db="EMBL/GenBank/DDBJ databases">
        <title>Annotation of Gaeumannomyces graminis var. tritici R3-111a-1.</title>
        <authorList>
            <consortium name="The Broad Institute Genome Sequencing Platform"/>
            <person name="Ma L.-J."/>
            <person name="Dead R."/>
            <person name="Young S.K."/>
            <person name="Zeng Q."/>
            <person name="Gargeya S."/>
            <person name="Fitzgerald M."/>
            <person name="Haas B."/>
            <person name="Abouelleil A."/>
            <person name="Alvarado L."/>
            <person name="Arachchi H.M."/>
            <person name="Berlin A."/>
            <person name="Brown A."/>
            <person name="Chapman S.B."/>
            <person name="Chen Z."/>
            <person name="Dunbar C."/>
            <person name="Freedman E."/>
            <person name="Gearin G."/>
            <person name="Gellesch M."/>
            <person name="Goldberg J."/>
            <person name="Griggs A."/>
            <person name="Gujja S."/>
            <person name="Heiman D."/>
            <person name="Howarth C."/>
            <person name="Larson L."/>
            <person name="Lui A."/>
            <person name="MacDonald P.J.P."/>
            <person name="Mehta T."/>
            <person name="Montmayeur A."/>
            <person name="Murphy C."/>
            <person name="Neiman D."/>
            <person name="Pearson M."/>
            <person name="Priest M."/>
            <person name="Roberts A."/>
            <person name="Saif S."/>
            <person name="Shea T."/>
            <person name="Shenoy N."/>
            <person name="Sisk P."/>
            <person name="Stolte C."/>
            <person name="Sykes S."/>
            <person name="Yandava C."/>
            <person name="Wortman J."/>
            <person name="Nusbaum C."/>
            <person name="Birren B."/>
        </authorList>
    </citation>
    <scope>NUCLEOTIDE SEQUENCE</scope>
    <source>
        <strain evidence="1">R3-111a-1</strain>
    </source>
</reference>
<keyword evidence="3" id="KW-1185">Reference proteome</keyword>
<evidence type="ECO:0000313" key="3">
    <source>
        <dbReference type="Proteomes" id="UP000006039"/>
    </source>
</evidence>
<reference evidence="1" key="2">
    <citation type="submission" date="2010-07" db="EMBL/GenBank/DDBJ databases">
        <authorList>
            <consortium name="The Broad Institute Genome Sequencing Platform"/>
            <consortium name="Broad Institute Genome Sequencing Center for Infectious Disease"/>
            <person name="Ma L.-J."/>
            <person name="Dead R."/>
            <person name="Young S."/>
            <person name="Zeng Q."/>
            <person name="Koehrsen M."/>
            <person name="Alvarado L."/>
            <person name="Berlin A."/>
            <person name="Chapman S.B."/>
            <person name="Chen Z."/>
            <person name="Freedman E."/>
            <person name="Gellesch M."/>
            <person name="Goldberg J."/>
            <person name="Griggs A."/>
            <person name="Gujja S."/>
            <person name="Heilman E.R."/>
            <person name="Heiman D."/>
            <person name="Hepburn T."/>
            <person name="Howarth C."/>
            <person name="Jen D."/>
            <person name="Larson L."/>
            <person name="Mehta T."/>
            <person name="Neiman D."/>
            <person name="Pearson M."/>
            <person name="Roberts A."/>
            <person name="Saif S."/>
            <person name="Shea T."/>
            <person name="Shenoy N."/>
            <person name="Sisk P."/>
            <person name="Stolte C."/>
            <person name="Sykes S."/>
            <person name="Walk T."/>
            <person name="White J."/>
            <person name="Yandava C."/>
            <person name="Haas B."/>
            <person name="Nusbaum C."/>
            <person name="Birren B."/>
        </authorList>
    </citation>
    <scope>NUCLEOTIDE SEQUENCE</scope>
    <source>
        <strain evidence="1">R3-111a-1</strain>
    </source>
</reference>
<proteinExistence type="predicted"/>
<protein>
    <submittedName>
        <fullName evidence="1 2">Uncharacterized protein</fullName>
    </submittedName>
</protein>
<dbReference type="GeneID" id="20350983"/>
<dbReference type="VEuPathDB" id="FungiDB:GGTG_10525"/>
<name>J3PAK0_GAET3</name>
<evidence type="ECO:0000313" key="1">
    <source>
        <dbReference type="EMBL" id="EJT71266.1"/>
    </source>
</evidence>
<dbReference type="EMBL" id="GL385400">
    <property type="protein sequence ID" value="EJT71266.1"/>
    <property type="molecule type" value="Genomic_DNA"/>
</dbReference>
<reference evidence="2" key="5">
    <citation type="submission" date="2018-04" db="UniProtKB">
        <authorList>
            <consortium name="EnsemblFungi"/>
        </authorList>
    </citation>
    <scope>IDENTIFICATION</scope>
    <source>
        <strain evidence="2">R3-111a-1</strain>
    </source>
</reference>
<dbReference type="Proteomes" id="UP000006039">
    <property type="component" value="Unassembled WGS sequence"/>
</dbReference>
<sequence length="273" mass="27676">MRFLAYATAALAAAPSAAHAKAVLLPRAAALSASPSSASPGAGMLAIALGRRQDTDAETTATTTATAVLAVTTTTTASIVSTVTAVLAVTKTESGSCNCAVGNNVTTATTTVMAALPAVTKTNNATVTVTATPSGGGVVIIRPPIFSPTSKSGSYCCLEGFIPQAMPTGDRHMVVNVWTKGWGDEPDGCHKGLLDNLKPLSGGLHMLFKCRVDALGGDGSARVQFSKVLTAGSDSITQAIEVASPGRKDAGVHCQMGCPREQLWDGVTSGWLT</sequence>
<dbReference type="RefSeq" id="XP_009226663.1">
    <property type="nucleotide sequence ID" value="XM_009228399.1"/>
</dbReference>
<gene>
    <name evidence="2" type="primary">20350983</name>
    <name evidence="1" type="ORF">GGTG_10525</name>
</gene>